<sequence>MLWIAVTLPILSLEAVTPPLPEGAGTSEPGQGRAASGSRLEAGAARCYALADRLRILLPDRHAHRIGVRVGQARSSALALAPGLVMLAPDPAREQQALEAVALALLAYTPKVSLAHAHTLLLEVGSSLRLFGGLRALLRKVAATLGEFGHVMRIACAPTAWGAWLLAQARTRRAGRRWRVVGVTTLARVLDALPVSLVPAAAAHGAAFERIGCATLADLRRLPRAGMARRFGDDILYWLAQAYGEAPDPRESFRAPAVFEARLELQARVDNAEALLFAARRLVMQLAGWLAAHHAATLGYTLIFEHDLAARHTGRISSLEVAWAAPSRDAEHLCWLLREKLQQTVLAAPVVELRLVADRIGEHAAQSDTLFPMPEAQRDSLDRLLERLSARLGAQNVMHVSAHDDPRPEKAMRAEPCQRERTRAGEGASRARSRRVKTELAVRAGHPGAEVLPLAGQADMLVLPERAVPAQPRPIWLLEAPLALTMQGQRPVFKRPLTMLTRTERIEAGWWDAQGVERDYFVAADESGHMFWVFRERRTGQWFLHGLFG</sequence>
<feature type="region of interest" description="Disordered" evidence="2">
    <location>
        <begin position="402"/>
        <end position="436"/>
    </location>
</feature>
<dbReference type="InterPro" id="IPR043502">
    <property type="entry name" value="DNA/RNA_pol_sf"/>
</dbReference>
<keyword evidence="1" id="KW-0227">DNA damage</keyword>
<dbReference type="GO" id="GO:0006281">
    <property type="term" value="P:DNA repair"/>
    <property type="evidence" value="ECO:0007669"/>
    <property type="project" value="InterPro"/>
</dbReference>
<evidence type="ECO:0000313" key="4">
    <source>
        <dbReference type="EMBL" id="RKP50590.1"/>
    </source>
</evidence>
<evidence type="ECO:0000256" key="2">
    <source>
        <dbReference type="SAM" id="MobiDB-lite"/>
    </source>
</evidence>
<dbReference type="OrthoDB" id="625722at2"/>
<feature type="compositionally biased region" description="Basic and acidic residues" evidence="2">
    <location>
        <begin position="402"/>
        <end position="424"/>
    </location>
</feature>
<dbReference type="AlphaFoldDB" id="A0A494XIU7"/>
<dbReference type="EMBL" id="RBZV01000002">
    <property type="protein sequence ID" value="RKP50590.1"/>
    <property type="molecule type" value="Genomic_DNA"/>
</dbReference>
<dbReference type="PANTHER" id="PTHR35369:SF2">
    <property type="entry name" value="BLR3025 PROTEIN"/>
    <property type="match status" value="1"/>
</dbReference>
<reference evidence="4 5" key="1">
    <citation type="submission" date="2018-10" db="EMBL/GenBank/DDBJ databases">
        <title>Paraburkholderia sp. 7MK8-2, isolated from soil.</title>
        <authorList>
            <person name="Gao Z.-H."/>
            <person name="Qiu L.-H."/>
        </authorList>
    </citation>
    <scope>NUCLEOTIDE SEQUENCE [LARGE SCALE GENOMIC DNA]</scope>
    <source>
        <strain evidence="4 5">7MK8-2</strain>
    </source>
</reference>
<dbReference type="Pfam" id="PF00817">
    <property type="entry name" value="IMS"/>
    <property type="match status" value="1"/>
</dbReference>
<dbReference type="InterPro" id="IPR050356">
    <property type="entry name" value="SulA_CellDiv_inhibitor"/>
</dbReference>
<protein>
    <submittedName>
        <fullName evidence="4">DNA polymerase Y family protein</fullName>
    </submittedName>
</protein>
<comment type="caution">
    <text evidence="4">The sequence shown here is derived from an EMBL/GenBank/DDBJ whole genome shotgun (WGS) entry which is preliminary data.</text>
</comment>
<accession>A0A494XIU7</accession>
<dbReference type="SUPFAM" id="SSF56672">
    <property type="entry name" value="DNA/RNA polymerases"/>
    <property type="match status" value="1"/>
</dbReference>
<gene>
    <name evidence="4" type="ORF">D7S89_05670</name>
</gene>
<name>A0A494XIU7_9BURK</name>
<keyword evidence="5" id="KW-1185">Reference proteome</keyword>
<evidence type="ECO:0000313" key="5">
    <source>
        <dbReference type="Proteomes" id="UP000280434"/>
    </source>
</evidence>
<dbReference type="PANTHER" id="PTHR35369">
    <property type="entry name" value="BLR3025 PROTEIN-RELATED"/>
    <property type="match status" value="1"/>
</dbReference>
<dbReference type="CDD" id="cd03468">
    <property type="entry name" value="PolY_like"/>
    <property type="match status" value="1"/>
</dbReference>
<dbReference type="RefSeq" id="WP_121276498.1">
    <property type="nucleotide sequence ID" value="NZ_RBZV01000002.1"/>
</dbReference>
<proteinExistence type="predicted"/>
<feature type="domain" description="UmuC" evidence="3">
    <location>
        <begin position="62"/>
        <end position="167"/>
    </location>
</feature>
<dbReference type="InterPro" id="IPR001126">
    <property type="entry name" value="UmuC"/>
</dbReference>
<evidence type="ECO:0000256" key="1">
    <source>
        <dbReference type="ARBA" id="ARBA00022763"/>
    </source>
</evidence>
<organism evidence="4 5">
    <name type="scientific">Trinickia fusca</name>
    <dbReference type="NCBI Taxonomy" id="2419777"/>
    <lineage>
        <taxon>Bacteria</taxon>
        <taxon>Pseudomonadati</taxon>
        <taxon>Pseudomonadota</taxon>
        <taxon>Betaproteobacteria</taxon>
        <taxon>Burkholderiales</taxon>
        <taxon>Burkholderiaceae</taxon>
        <taxon>Trinickia</taxon>
    </lineage>
</organism>
<dbReference type="Proteomes" id="UP000280434">
    <property type="component" value="Unassembled WGS sequence"/>
</dbReference>
<evidence type="ECO:0000259" key="3">
    <source>
        <dbReference type="Pfam" id="PF00817"/>
    </source>
</evidence>